<dbReference type="EMBL" id="JAQQPO010000032">
    <property type="protein sequence ID" value="MDC7960863.1"/>
    <property type="molecule type" value="Genomic_DNA"/>
</dbReference>
<feature type="domain" description="Helicase C-terminal" evidence="6">
    <location>
        <begin position="366"/>
        <end position="448"/>
    </location>
</feature>
<dbReference type="Proteomes" id="UP001215078">
    <property type="component" value="Unassembled WGS sequence"/>
</dbReference>
<evidence type="ECO:0000259" key="5">
    <source>
        <dbReference type="SMART" id="SM00487"/>
    </source>
</evidence>
<dbReference type="InterPro" id="IPR011545">
    <property type="entry name" value="DEAD/DEAH_box_helicase_dom"/>
</dbReference>
<dbReference type="PANTHER" id="PTHR47961">
    <property type="entry name" value="DNA POLYMERASE THETA, PUTATIVE (AFU_ORTHOLOGUE AFUA_1G05260)-RELATED"/>
    <property type="match status" value="1"/>
</dbReference>
<dbReference type="GO" id="GO:0016787">
    <property type="term" value="F:hydrolase activity"/>
    <property type="evidence" value="ECO:0007669"/>
    <property type="project" value="UniProtKB-KW"/>
</dbReference>
<gene>
    <name evidence="7" type="ORF">PQ628_21950</name>
</gene>
<accession>A0AAW6IQK0</accession>
<proteinExistence type="predicted"/>
<keyword evidence="3 7" id="KW-0347">Helicase</keyword>
<reference evidence="7" key="1">
    <citation type="submission" date="2022-10" db="EMBL/GenBank/DDBJ databases">
        <title>Human gut microbiome strain richness.</title>
        <authorList>
            <person name="Chen-Liaw A."/>
        </authorList>
    </citation>
    <scope>NUCLEOTIDE SEQUENCE</scope>
    <source>
        <strain evidence="7">RTP21484st1_H8_RTP21484_190118</strain>
    </source>
</reference>
<evidence type="ECO:0000256" key="1">
    <source>
        <dbReference type="ARBA" id="ARBA00022741"/>
    </source>
</evidence>
<evidence type="ECO:0000313" key="8">
    <source>
        <dbReference type="Proteomes" id="UP001215078"/>
    </source>
</evidence>
<dbReference type="GO" id="GO:0004386">
    <property type="term" value="F:helicase activity"/>
    <property type="evidence" value="ECO:0007669"/>
    <property type="project" value="UniProtKB-KW"/>
</dbReference>
<name>A0AAW6IQK0_BACOV</name>
<dbReference type="Pfam" id="PF00270">
    <property type="entry name" value="DEAD"/>
    <property type="match status" value="1"/>
</dbReference>
<feature type="domain" description="Helicase ATP-binding" evidence="5">
    <location>
        <begin position="89"/>
        <end position="268"/>
    </location>
</feature>
<dbReference type="RefSeq" id="WP_072067180.1">
    <property type="nucleotide sequence ID" value="NZ_JAQQPO010000032.1"/>
</dbReference>
<dbReference type="InterPro" id="IPR014001">
    <property type="entry name" value="Helicase_ATP-bd"/>
</dbReference>
<dbReference type="Gene3D" id="3.40.50.300">
    <property type="entry name" value="P-loop containing nucleotide triphosphate hydrolases"/>
    <property type="match status" value="2"/>
</dbReference>
<dbReference type="AlphaFoldDB" id="A0AAW6IQK0"/>
<dbReference type="InterPro" id="IPR001650">
    <property type="entry name" value="Helicase_C-like"/>
</dbReference>
<comment type="caution">
    <text evidence="7">The sequence shown here is derived from an EMBL/GenBank/DDBJ whole genome shotgun (WGS) entry which is preliminary data.</text>
</comment>
<dbReference type="GO" id="GO:0005524">
    <property type="term" value="F:ATP binding"/>
    <property type="evidence" value="ECO:0007669"/>
    <property type="project" value="UniProtKB-KW"/>
</dbReference>
<dbReference type="InterPro" id="IPR050474">
    <property type="entry name" value="Hel308_SKI2-like"/>
</dbReference>
<dbReference type="InterPro" id="IPR027417">
    <property type="entry name" value="P-loop_NTPase"/>
</dbReference>
<organism evidence="7 8">
    <name type="scientific">Bacteroides ovatus</name>
    <dbReference type="NCBI Taxonomy" id="28116"/>
    <lineage>
        <taxon>Bacteria</taxon>
        <taxon>Pseudomonadati</taxon>
        <taxon>Bacteroidota</taxon>
        <taxon>Bacteroidia</taxon>
        <taxon>Bacteroidales</taxon>
        <taxon>Bacteroidaceae</taxon>
        <taxon>Bacteroides</taxon>
    </lineage>
</organism>
<evidence type="ECO:0000313" key="7">
    <source>
        <dbReference type="EMBL" id="MDC7960863.1"/>
    </source>
</evidence>
<keyword evidence="1" id="KW-0547">Nucleotide-binding</keyword>
<dbReference type="SMART" id="SM00490">
    <property type="entry name" value="HELICc"/>
    <property type="match status" value="1"/>
</dbReference>
<dbReference type="SUPFAM" id="SSF52540">
    <property type="entry name" value="P-loop containing nucleoside triphosphate hydrolases"/>
    <property type="match status" value="1"/>
</dbReference>
<protein>
    <submittedName>
        <fullName evidence="7">DEAD/DEAH box helicase</fullName>
    </submittedName>
</protein>
<evidence type="ECO:0000256" key="3">
    <source>
        <dbReference type="ARBA" id="ARBA00022806"/>
    </source>
</evidence>
<dbReference type="SMART" id="SM00487">
    <property type="entry name" value="DEXDc"/>
    <property type="match status" value="1"/>
</dbReference>
<dbReference type="PANTHER" id="PTHR47961:SF4">
    <property type="entry name" value="ACTIVATING SIGNAL COINTEGRATOR 1 COMPLEX SUBUNIT 3"/>
    <property type="match status" value="1"/>
</dbReference>
<keyword evidence="4" id="KW-0067">ATP-binding</keyword>
<sequence>MNRIKQILEGSDIERLLNEVISNIFHKGLIDISDSETLSLIKIYHPQIFASKEEEILRFMALFYKNLSEPKTLKEQIFRMYEDVIYEHYNYTYTPVQVGIASGIDQNRVFSFSAPTSTGKSYLIMNLIRDCDTDVVVVVPSRALINEYYSKLCNLIPDKRVNILTFIEKVNIAHANKNVFIVTPERCREIFKYANDFNIGLFLFDEAQLSNEENLRGMYFDNIIRRCHDKFKNAKLVFAQPFIENPGSQIERNNLGNEQAAYRRYKHRNVGQLYLTYDNSEFFHFGINKEIMGSRKIKCNFDPISKCIEEEGSVLFYVSKSRILSREFYQEFKPYISICKKISDKRALDLISKIQIYTGGKTDYSRNYYSLFIDLLSYGIVVHHGSMPLEARLVVEDFTKSGFCRICFATSTLEQGINMPFDIVFLDRLEASDPIGVKNLIGRAGRSSEAPEFDYGCVVIRSSGMTKFRNLMNTEDRLSSKSMLDEERLEDDDLEEIKQELNDGSYDDYLNLPQSKLQRLSDDESDQLISQLLDYLFYKNKFIPSEVVISNGERWKNMIELFEKFYAHYIRRDLSKGEISILHTAIRILVWRVGAKTFKNMCQLRYQYVSRTKERSEYKRNKWEFKLEARFTARYQEIPNKNCFAVPLFEYGTAASSVDYDSIIYDTYDYLDKLIGFKLSDILYAAFYKFFQRHQEERALEAANLIKYGTSDPKEIWLLKYGVMFEDMETLKPHIQDINEQEIVVAQSYYELPPENQKVIERFVN</sequence>
<dbReference type="GO" id="GO:0003676">
    <property type="term" value="F:nucleic acid binding"/>
    <property type="evidence" value="ECO:0007669"/>
    <property type="project" value="InterPro"/>
</dbReference>
<keyword evidence="2" id="KW-0378">Hydrolase</keyword>
<dbReference type="Pfam" id="PF00271">
    <property type="entry name" value="Helicase_C"/>
    <property type="match status" value="1"/>
</dbReference>
<evidence type="ECO:0000256" key="4">
    <source>
        <dbReference type="ARBA" id="ARBA00022840"/>
    </source>
</evidence>
<evidence type="ECO:0000259" key="6">
    <source>
        <dbReference type="SMART" id="SM00490"/>
    </source>
</evidence>
<evidence type="ECO:0000256" key="2">
    <source>
        <dbReference type="ARBA" id="ARBA00022801"/>
    </source>
</evidence>